<sequence>MSRPAPAIGIDFGTSNSAAAFVGEDGRARPLLLEGSAIAIPTAIFFNSEDRSTHFGREAMALYLAGTEGRLMRSLKSILGSALMQEPTEIDNQLVSFEDIITLFLSELGSRAREQLGAHPGRVVIGRPIRFVDDDDKRDAQAEASLRQAAENAGLGEVSFQYEPIAAAFDFERRVTRESLVLIVDIGGGTSDFTVVRLGPERMGHPDRASDILATTGVHIGGTDYDQRLSLACAMPLLGFRHHGPQGREVPSRTFFDLSTWHLINWLQAPKSVRQVQELRSSYLDTRLHDRLMNVLVNREGHRVASEVEEAKIRSSMTNGEVSIDLSCAERGLQAALSAADMAQHLSALLDSVVACARDCVQRAGLQASDLDAIYLTGGSSALRPFQSALRAAFPGVDLVEGDLFGGVAAGLAYAAAAPSATPGKRTPQPA</sequence>
<dbReference type="InterPro" id="IPR018181">
    <property type="entry name" value="Heat_shock_70_CS"/>
</dbReference>
<keyword evidence="2" id="KW-0547">Nucleotide-binding</keyword>
<gene>
    <name evidence="4" type="ORF">Q2T77_05095</name>
</gene>
<dbReference type="InterPro" id="IPR042054">
    <property type="entry name" value="YegD-like"/>
</dbReference>
<evidence type="ECO:0000256" key="3">
    <source>
        <dbReference type="ARBA" id="ARBA00022840"/>
    </source>
</evidence>
<dbReference type="PROSITE" id="PS00329">
    <property type="entry name" value="HSP70_2"/>
    <property type="match status" value="1"/>
</dbReference>
<protein>
    <submittedName>
        <fullName evidence="4">Hsp70 family protein</fullName>
    </submittedName>
</protein>
<evidence type="ECO:0000313" key="5">
    <source>
        <dbReference type="Proteomes" id="UP001169027"/>
    </source>
</evidence>
<dbReference type="Gene3D" id="3.90.640.10">
    <property type="entry name" value="Actin, Chain A, domain 4"/>
    <property type="match status" value="1"/>
</dbReference>
<evidence type="ECO:0000256" key="2">
    <source>
        <dbReference type="ARBA" id="ARBA00022741"/>
    </source>
</evidence>
<keyword evidence="5" id="KW-1185">Reference proteome</keyword>
<evidence type="ECO:0000313" key="4">
    <source>
        <dbReference type="EMBL" id="MDO1531657.1"/>
    </source>
</evidence>
<dbReference type="RefSeq" id="WP_301804993.1">
    <property type="nucleotide sequence ID" value="NZ_JAUJZH010000003.1"/>
</dbReference>
<evidence type="ECO:0000256" key="1">
    <source>
        <dbReference type="ARBA" id="ARBA00007381"/>
    </source>
</evidence>
<dbReference type="InterPro" id="IPR043129">
    <property type="entry name" value="ATPase_NBD"/>
</dbReference>
<dbReference type="Pfam" id="PF00012">
    <property type="entry name" value="HSP70"/>
    <property type="match status" value="2"/>
</dbReference>
<comment type="caution">
    <text evidence="4">The sequence shown here is derived from an EMBL/GenBank/DDBJ whole genome shotgun (WGS) entry which is preliminary data.</text>
</comment>
<keyword evidence="3" id="KW-0067">ATP-binding</keyword>
<dbReference type="EMBL" id="JAUKVY010000003">
    <property type="protein sequence ID" value="MDO1531657.1"/>
    <property type="molecule type" value="Genomic_DNA"/>
</dbReference>
<comment type="similarity">
    <text evidence="1">Belongs to the heat shock protein 70 family.</text>
</comment>
<dbReference type="Gene3D" id="3.30.420.40">
    <property type="match status" value="3"/>
</dbReference>
<reference evidence="4" key="1">
    <citation type="submission" date="2023-06" db="EMBL/GenBank/DDBJ databases">
        <authorList>
            <person name="Jiang Y."/>
            <person name="Liu Q."/>
        </authorList>
    </citation>
    <scope>NUCLEOTIDE SEQUENCE</scope>
    <source>
        <strain evidence="4">CGMCC 1.12090</strain>
    </source>
</reference>
<organism evidence="4 5">
    <name type="scientific">Variovorax ginsengisoli</name>
    <dbReference type="NCBI Taxonomy" id="363844"/>
    <lineage>
        <taxon>Bacteria</taxon>
        <taxon>Pseudomonadati</taxon>
        <taxon>Pseudomonadota</taxon>
        <taxon>Betaproteobacteria</taxon>
        <taxon>Burkholderiales</taxon>
        <taxon>Comamonadaceae</taxon>
        <taxon>Variovorax</taxon>
    </lineage>
</organism>
<proteinExistence type="inferred from homology"/>
<accession>A0ABT8RYB8</accession>
<name>A0ABT8RYB8_9BURK</name>
<dbReference type="PANTHER" id="PTHR19375">
    <property type="entry name" value="HEAT SHOCK PROTEIN 70KDA"/>
    <property type="match status" value="1"/>
</dbReference>
<dbReference type="Proteomes" id="UP001169027">
    <property type="component" value="Unassembled WGS sequence"/>
</dbReference>
<dbReference type="CDD" id="cd10231">
    <property type="entry name" value="ASKHA_NBD_HSP70_YegD-like"/>
    <property type="match status" value="1"/>
</dbReference>
<dbReference type="InterPro" id="IPR013126">
    <property type="entry name" value="Hsp_70_fam"/>
</dbReference>
<dbReference type="SUPFAM" id="SSF53067">
    <property type="entry name" value="Actin-like ATPase domain"/>
    <property type="match status" value="2"/>
</dbReference>